<organism evidence="2 3">
    <name type="scientific">Opisthorchis viverrini</name>
    <name type="common">Southeast Asian liver fluke</name>
    <dbReference type="NCBI Taxonomy" id="6198"/>
    <lineage>
        <taxon>Eukaryota</taxon>
        <taxon>Metazoa</taxon>
        <taxon>Spiralia</taxon>
        <taxon>Lophotrochozoa</taxon>
        <taxon>Platyhelminthes</taxon>
        <taxon>Trematoda</taxon>
        <taxon>Digenea</taxon>
        <taxon>Opisthorchiida</taxon>
        <taxon>Opisthorchiata</taxon>
        <taxon>Opisthorchiidae</taxon>
        <taxon>Opisthorchis</taxon>
    </lineage>
</organism>
<dbReference type="RefSeq" id="XP_009174319.1">
    <property type="nucleotide sequence ID" value="XM_009176055.1"/>
</dbReference>
<dbReference type="CTD" id="20324025"/>
<dbReference type="EMBL" id="KL596930">
    <property type="protein sequence ID" value="KER21939.1"/>
    <property type="molecule type" value="Genomic_DNA"/>
</dbReference>
<keyword evidence="3" id="KW-1185">Reference proteome</keyword>
<dbReference type="GO" id="GO:0006508">
    <property type="term" value="P:proteolysis"/>
    <property type="evidence" value="ECO:0007669"/>
    <property type="project" value="InterPro"/>
</dbReference>
<gene>
    <name evidence="2" type="ORF">T265_09857</name>
</gene>
<name>A0A075A3F7_OPIVI</name>
<accession>A0A075A3F7</accession>
<evidence type="ECO:0000313" key="2">
    <source>
        <dbReference type="EMBL" id="KER21939.1"/>
    </source>
</evidence>
<reference evidence="2 3" key="1">
    <citation type="submission" date="2013-11" db="EMBL/GenBank/DDBJ databases">
        <title>Opisthorchis viverrini - life in the bile duct.</title>
        <authorList>
            <person name="Young N.D."/>
            <person name="Nagarajan N."/>
            <person name="Lin S.J."/>
            <person name="Korhonen P.K."/>
            <person name="Jex A.R."/>
            <person name="Hall R.S."/>
            <person name="Safavi-Hemami H."/>
            <person name="Kaewkong W."/>
            <person name="Bertrand D."/>
            <person name="Gao S."/>
            <person name="Seet Q."/>
            <person name="Wongkham S."/>
            <person name="Teh B.T."/>
            <person name="Wongkham C."/>
            <person name="Intapan P.M."/>
            <person name="Maleewong W."/>
            <person name="Yang X."/>
            <person name="Hu M."/>
            <person name="Wang Z."/>
            <person name="Hofmann A."/>
            <person name="Sternberg P.W."/>
            <person name="Tan P."/>
            <person name="Wang J."/>
            <person name="Gasser R.B."/>
        </authorList>
    </citation>
    <scope>NUCLEOTIDE SEQUENCE [LARGE SCALE GENOMIC DNA]</scope>
</reference>
<dbReference type="AlphaFoldDB" id="A0A075A3F7"/>
<dbReference type="InterPro" id="IPR001096">
    <property type="entry name" value="Peptidase_C13"/>
</dbReference>
<dbReference type="Gene3D" id="3.40.50.1460">
    <property type="match status" value="1"/>
</dbReference>
<evidence type="ECO:0000313" key="3">
    <source>
        <dbReference type="Proteomes" id="UP000054324"/>
    </source>
</evidence>
<comment type="similarity">
    <text evidence="1">Belongs to the peptidase C13 family.</text>
</comment>
<dbReference type="Pfam" id="PF01650">
    <property type="entry name" value="Peptidase_C13"/>
    <property type="match status" value="1"/>
</dbReference>
<dbReference type="GO" id="GO:0008233">
    <property type="term" value="F:peptidase activity"/>
    <property type="evidence" value="ECO:0007669"/>
    <property type="project" value="InterPro"/>
</dbReference>
<dbReference type="GeneID" id="20324025"/>
<sequence length="80" mass="9068">MAAERFCAAHDHLCHSRHQERITCTIPACHPHPQKICSIPSIALNVKADVYHVYQVVRANEVPVENIILFAYEDIAHNPN</sequence>
<dbReference type="Proteomes" id="UP000054324">
    <property type="component" value="Unassembled WGS sequence"/>
</dbReference>
<dbReference type="KEGG" id="ovi:T265_09857"/>
<proteinExistence type="inferred from homology"/>
<evidence type="ECO:0000256" key="1">
    <source>
        <dbReference type="ARBA" id="ARBA00009941"/>
    </source>
</evidence>
<protein>
    <submittedName>
        <fullName evidence="2">Uncharacterized protein</fullName>
    </submittedName>
</protein>